<protein>
    <submittedName>
        <fullName evidence="2">Uncharacterized protein</fullName>
    </submittedName>
</protein>
<dbReference type="PANTHER" id="PTHR35395:SF1">
    <property type="entry name" value="DUF6536 DOMAIN-CONTAINING PROTEIN"/>
    <property type="match status" value="1"/>
</dbReference>
<keyword evidence="3" id="KW-1185">Reference proteome</keyword>
<dbReference type="EMBL" id="JAQQWL010000002">
    <property type="protein sequence ID" value="KAK8087416.1"/>
    <property type="molecule type" value="Genomic_DNA"/>
</dbReference>
<evidence type="ECO:0000256" key="1">
    <source>
        <dbReference type="SAM" id="Phobius"/>
    </source>
</evidence>
<organism evidence="2 3">
    <name type="scientific">Apiospora phragmitis</name>
    <dbReference type="NCBI Taxonomy" id="2905665"/>
    <lineage>
        <taxon>Eukaryota</taxon>
        <taxon>Fungi</taxon>
        <taxon>Dikarya</taxon>
        <taxon>Ascomycota</taxon>
        <taxon>Pezizomycotina</taxon>
        <taxon>Sordariomycetes</taxon>
        <taxon>Xylariomycetidae</taxon>
        <taxon>Amphisphaeriales</taxon>
        <taxon>Apiosporaceae</taxon>
        <taxon>Apiospora</taxon>
    </lineage>
</organism>
<feature type="transmembrane region" description="Helical" evidence="1">
    <location>
        <begin position="71"/>
        <end position="93"/>
    </location>
</feature>
<keyword evidence="1" id="KW-1133">Transmembrane helix</keyword>
<feature type="transmembrane region" description="Helical" evidence="1">
    <location>
        <begin position="165"/>
        <end position="182"/>
    </location>
</feature>
<keyword evidence="1" id="KW-0472">Membrane</keyword>
<sequence>MAQSISATTSFFWICGRILSRHISFANDGQPGNTTAANETEAGYRAIRRELDIQKCLAKPVESFQVLVSNVLLLAVLLCVVIKIATCATILGFQQDVSLVTPGDAIESFITDPDIYTRGLATLSLKDSQSLHCSRRKVLTESLVDGKKSAVDCALSFVQQAWIQVYFPCFTALSGLFIVWVISRTSPGKSPLGNFGPSENVTTINLMDGLGYLSTLICVNMPQLILSFVYLTISMLHTQLQVEKEWNFLFILIIDGRSDLKGSINEHLRTDFRLPENTFVGTGYSDLSILILLILGSIFVLSPLLS</sequence>
<keyword evidence="1" id="KW-0812">Transmembrane</keyword>
<dbReference type="Proteomes" id="UP001480595">
    <property type="component" value="Unassembled WGS sequence"/>
</dbReference>
<dbReference type="PANTHER" id="PTHR35395">
    <property type="entry name" value="DUF6536 DOMAIN-CONTAINING PROTEIN"/>
    <property type="match status" value="1"/>
</dbReference>
<feature type="transmembrane region" description="Helical" evidence="1">
    <location>
        <begin position="210"/>
        <end position="233"/>
    </location>
</feature>
<comment type="caution">
    <text evidence="2">The sequence shown here is derived from an EMBL/GenBank/DDBJ whole genome shotgun (WGS) entry which is preliminary data.</text>
</comment>
<gene>
    <name evidence="2" type="ORF">PG994_002390</name>
</gene>
<reference evidence="2 3" key="1">
    <citation type="submission" date="2023-01" db="EMBL/GenBank/DDBJ databases">
        <title>Analysis of 21 Apiospora genomes using comparative genomics revels a genus with tremendous synthesis potential of carbohydrate active enzymes and secondary metabolites.</title>
        <authorList>
            <person name="Sorensen T."/>
        </authorList>
    </citation>
    <scope>NUCLEOTIDE SEQUENCE [LARGE SCALE GENOMIC DNA]</scope>
    <source>
        <strain evidence="2 3">CBS 135458</strain>
    </source>
</reference>
<name>A0ABR1WW77_9PEZI</name>
<feature type="transmembrane region" description="Helical" evidence="1">
    <location>
        <begin position="287"/>
        <end position="305"/>
    </location>
</feature>
<evidence type="ECO:0000313" key="3">
    <source>
        <dbReference type="Proteomes" id="UP001480595"/>
    </source>
</evidence>
<evidence type="ECO:0000313" key="2">
    <source>
        <dbReference type="EMBL" id="KAK8087416.1"/>
    </source>
</evidence>
<proteinExistence type="predicted"/>
<accession>A0ABR1WW77</accession>
<dbReference type="RefSeq" id="XP_066721940.1">
    <property type="nucleotide sequence ID" value="XM_066853799.1"/>
</dbReference>
<dbReference type="GeneID" id="92086862"/>